<dbReference type="AlphaFoldDB" id="A0A1S2P3S2"/>
<keyword evidence="5" id="KW-1185">Reference proteome</keyword>
<evidence type="ECO:0000256" key="3">
    <source>
        <dbReference type="SAM" id="SignalP"/>
    </source>
</evidence>
<evidence type="ECO:0008006" key="6">
    <source>
        <dbReference type="Google" id="ProtNLM"/>
    </source>
</evidence>
<keyword evidence="2" id="KW-0472">Membrane</keyword>
<evidence type="ECO:0000256" key="1">
    <source>
        <dbReference type="SAM" id="MobiDB-lite"/>
    </source>
</evidence>
<comment type="caution">
    <text evidence="4">The sequence shown here is derived from an EMBL/GenBank/DDBJ whole genome shotgun (WGS) entry which is preliminary data.</text>
</comment>
<name>A0A1S2P3S2_9ACTN</name>
<evidence type="ECO:0000313" key="4">
    <source>
        <dbReference type="EMBL" id="OIJ88075.1"/>
    </source>
</evidence>
<dbReference type="OrthoDB" id="4329722at2"/>
<accession>A0A1S2P3S2</accession>
<sequence>MGSLRLTLCAVALIAVVLGRATHTADAHDVSLTPASPAPGSSVRLTVRGCPGTTGTAVSDAFVTDARLVGKNGTLTGDTVVRAMLTPGRYDIKVGCDGREVKGVLTVDGSTASTPDTPSGPAPRPAGSSEPYAPAVPAVPRIPAFPAPSAPTARSSPVAPVHAGGGGTAHLKALASGEARNSGPGARQAIIGLVLASVAAVLIVVRSVRRGRGKE</sequence>
<keyword evidence="2" id="KW-1133">Transmembrane helix</keyword>
<feature type="chain" id="PRO_5010363100" description="Sortase" evidence="3">
    <location>
        <begin position="28"/>
        <end position="215"/>
    </location>
</feature>
<gene>
    <name evidence="4" type="ORF">BIV24_23260</name>
</gene>
<feature type="region of interest" description="Disordered" evidence="1">
    <location>
        <begin position="106"/>
        <end position="137"/>
    </location>
</feature>
<feature type="transmembrane region" description="Helical" evidence="2">
    <location>
        <begin position="189"/>
        <end position="208"/>
    </location>
</feature>
<feature type="signal peptide" evidence="3">
    <location>
        <begin position="1"/>
        <end position="27"/>
    </location>
</feature>
<dbReference type="EMBL" id="MLYP01000059">
    <property type="protein sequence ID" value="OIJ88075.1"/>
    <property type="molecule type" value="Genomic_DNA"/>
</dbReference>
<evidence type="ECO:0000256" key="2">
    <source>
        <dbReference type="SAM" id="Phobius"/>
    </source>
</evidence>
<organism evidence="4 5">
    <name type="scientific">Streptomyces colonosanans</name>
    <dbReference type="NCBI Taxonomy" id="1428652"/>
    <lineage>
        <taxon>Bacteria</taxon>
        <taxon>Bacillati</taxon>
        <taxon>Actinomycetota</taxon>
        <taxon>Actinomycetes</taxon>
        <taxon>Kitasatosporales</taxon>
        <taxon>Streptomycetaceae</taxon>
        <taxon>Streptomyces</taxon>
    </lineage>
</organism>
<feature type="compositionally biased region" description="Polar residues" evidence="1">
    <location>
        <begin position="108"/>
        <end position="117"/>
    </location>
</feature>
<keyword evidence="3" id="KW-0732">Signal</keyword>
<reference evidence="4 5" key="1">
    <citation type="submission" date="2016-10" db="EMBL/GenBank/DDBJ databases">
        <title>Genome sequence of Streptomyces sp. MUSC 93.</title>
        <authorList>
            <person name="Lee L.-H."/>
            <person name="Ser H.-L."/>
            <person name="Law J.W.-F."/>
        </authorList>
    </citation>
    <scope>NUCLEOTIDE SEQUENCE [LARGE SCALE GENOMIC DNA]</scope>
    <source>
        <strain evidence="4 5">MUSC 93</strain>
    </source>
</reference>
<proteinExistence type="predicted"/>
<evidence type="ECO:0000313" key="5">
    <source>
        <dbReference type="Proteomes" id="UP000179935"/>
    </source>
</evidence>
<dbReference type="RefSeq" id="WP_071368362.1">
    <property type="nucleotide sequence ID" value="NZ_MLYP01000059.1"/>
</dbReference>
<dbReference type="Proteomes" id="UP000179935">
    <property type="component" value="Unassembled WGS sequence"/>
</dbReference>
<feature type="compositionally biased region" description="Low complexity" evidence="1">
    <location>
        <begin position="125"/>
        <end position="137"/>
    </location>
</feature>
<keyword evidence="2" id="KW-0812">Transmembrane</keyword>
<dbReference type="STRING" id="1428652.BIV24_23260"/>
<protein>
    <recommendedName>
        <fullName evidence="6">Sortase</fullName>
    </recommendedName>
</protein>